<protein>
    <submittedName>
        <fullName evidence="2">Uncharacterized protein</fullName>
    </submittedName>
</protein>
<dbReference type="AlphaFoldDB" id="A0A6S8XDX0"/>
<reference evidence="2" key="1">
    <citation type="submission" date="2021-01" db="EMBL/GenBank/DDBJ databases">
        <authorList>
            <person name="Corre E."/>
            <person name="Pelletier E."/>
            <person name="Niang G."/>
            <person name="Scheremetjew M."/>
            <person name="Finn R."/>
            <person name="Kale V."/>
            <person name="Holt S."/>
            <person name="Cochrane G."/>
            <person name="Meng A."/>
            <person name="Brown T."/>
            <person name="Cohen L."/>
        </authorList>
    </citation>
    <scope>NUCLEOTIDE SEQUENCE</scope>
    <source>
        <strain evidence="2">MM31A-1</strain>
    </source>
</reference>
<dbReference type="EMBL" id="HBIO01021727">
    <property type="protein sequence ID" value="CAE0471892.1"/>
    <property type="molecule type" value="Transcribed_RNA"/>
</dbReference>
<evidence type="ECO:0000313" key="1">
    <source>
        <dbReference type="EMBL" id="CAE0471891.1"/>
    </source>
</evidence>
<evidence type="ECO:0000313" key="2">
    <source>
        <dbReference type="EMBL" id="CAE0471892.1"/>
    </source>
</evidence>
<organism evidence="2">
    <name type="scientific">Chaetoceros debilis</name>
    <dbReference type="NCBI Taxonomy" id="122233"/>
    <lineage>
        <taxon>Eukaryota</taxon>
        <taxon>Sar</taxon>
        <taxon>Stramenopiles</taxon>
        <taxon>Ochrophyta</taxon>
        <taxon>Bacillariophyta</taxon>
        <taxon>Coscinodiscophyceae</taxon>
        <taxon>Chaetocerotophycidae</taxon>
        <taxon>Chaetocerotales</taxon>
        <taxon>Chaetocerotaceae</taxon>
        <taxon>Chaetoceros</taxon>
    </lineage>
</organism>
<accession>A0A6S8XDX0</accession>
<gene>
    <name evidence="1" type="ORF">CDEB00056_LOCUS16744</name>
    <name evidence="2" type="ORF">CDEB00056_LOCUS16745</name>
</gene>
<proteinExistence type="predicted"/>
<name>A0A6S8XDX0_9STRA</name>
<sequence length="229" mass="25565">MTVSNENDVSADFFTVETIDGGIQKHPFCLADDIPAITHNSRAVKTAIEFTMNVPEPISGLRLDTTVVRNKENGGSNCYYNIYNLDFSDPPPPSPCIEISKKKFYWKTKKNGKVVNKNCIWLAKKNVDEIENICAMMEAEGPKGLAKDVCQATCETCPSECFQATSNKFFYKMKKGNPFYKNCLWLSKRTDDKIAEICLKENLDPSDKYPPAMIGCPVTCESCGGVEPQ</sequence>
<dbReference type="EMBL" id="HBIO01021726">
    <property type="protein sequence ID" value="CAE0471891.1"/>
    <property type="molecule type" value="Transcribed_RNA"/>
</dbReference>